<dbReference type="Pfam" id="PF14361">
    <property type="entry name" value="RsbRD_N"/>
    <property type="match status" value="1"/>
</dbReference>
<proteinExistence type="predicted"/>
<dbReference type="InterPro" id="IPR025736">
    <property type="entry name" value="PucR_C-HTH_dom"/>
</dbReference>
<evidence type="ECO:0000259" key="2">
    <source>
        <dbReference type="Pfam" id="PF14361"/>
    </source>
</evidence>
<comment type="caution">
    <text evidence="3">The sequence shown here is derived from an EMBL/GenBank/DDBJ whole genome shotgun (WGS) entry which is preliminary data.</text>
</comment>
<evidence type="ECO:0000313" key="3">
    <source>
        <dbReference type="EMBL" id="GAA2141899.1"/>
    </source>
</evidence>
<dbReference type="EMBL" id="BAAAQR010000003">
    <property type="protein sequence ID" value="GAA2141899.1"/>
    <property type="molecule type" value="Genomic_DNA"/>
</dbReference>
<dbReference type="PANTHER" id="PTHR33744:SF7">
    <property type="entry name" value="PUCR FAMILY TRANSCRIPTIONAL REGULATOR"/>
    <property type="match status" value="1"/>
</dbReference>
<feature type="domain" description="RsbT co-antagonist protein RsbRD N-terminal" evidence="2">
    <location>
        <begin position="20"/>
        <end position="157"/>
    </location>
</feature>
<reference evidence="4" key="1">
    <citation type="journal article" date="2019" name="Int. J. Syst. Evol. Microbiol.">
        <title>The Global Catalogue of Microorganisms (GCM) 10K type strain sequencing project: providing services to taxonomists for standard genome sequencing and annotation.</title>
        <authorList>
            <consortium name="The Broad Institute Genomics Platform"/>
            <consortium name="The Broad Institute Genome Sequencing Center for Infectious Disease"/>
            <person name="Wu L."/>
            <person name="Ma J."/>
        </authorList>
    </citation>
    <scope>NUCLEOTIDE SEQUENCE [LARGE SCALE GENOMIC DNA]</scope>
    <source>
        <strain evidence="4">JCM 16022</strain>
    </source>
</reference>
<dbReference type="Gene3D" id="1.10.10.2840">
    <property type="entry name" value="PucR C-terminal helix-turn-helix domain"/>
    <property type="match status" value="1"/>
</dbReference>
<organism evidence="3 4">
    <name type="scientific">Nocardioides koreensis</name>
    <dbReference type="NCBI Taxonomy" id="433651"/>
    <lineage>
        <taxon>Bacteria</taxon>
        <taxon>Bacillati</taxon>
        <taxon>Actinomycetota</taxon>
        <taxon>Actinomycetes</taxon>
        <taxon>Propionibacteriales</taxon>
        <taxon>Nocardioidaceae</taxon>
        <taxon>Nocardioides</taxon>
    </lineage>
</organism>
<feature type="domain" description="PucR C-terminal helix-turn-helix" evidence="1">
    <location>
        <begin position="320"/>
        <end position="374"/>
    </location>
</feature>
<keyword evidence="4" id="KW-1185">Reference proteome</keyword>
<name>A0ABP5L7T6_9ACTN</name>
<protein>
    <submittedName>
        <fullName evidence="3">PucR family transcriptional regulator</fullName>
    </submittedName>
</protein>
<dbReference type="InterPro" id="IPR025751">
    <property type="entry name" value="RsbRD_N_dom"/>
</dbReference>
<dbReference type="Pfam" id="PF13556">
    <property type="entry name" value="HTH_30"/>
    <property type="match status" value="1"/>
</dbReference>
<evidence type="ECO:0000259" key="1">
    <source>
        <dbReference type="Pfam" id="PF13556"/>
    </source>
</evidence>
<dbReference type="Proteomes" id="UP001501771">
    <property type="component" value="Unassembled WGS sequence"/>
</dbReference>
<sequence length="381" mass="40583">MNGVSERQRVERTIRDDLDRVVPDVVATIRDQIPAYRTLSAAQVEEVSAIAAWATSRILQLWVEGGELEPADVQRFRGIGAARALDGRPLPVILRAYRVAGTRITDLVAELGGDRLSVEDALALARLWMASIDTLSEALYAGHSAASERLSGDRERALADLLDDLLTGRQATRTALQDRCRELGVTLPAAPGVLVTTGPASDGAVLAGAVLARERDGTTVAVLAEAGRAADRAPERTLPRTTRGCLVVAADAGDVPRAHRLAELAATTAPGRAFAQRHRAGDLLDETDAQVLALLAAHRDADPARLAALALGGLATQPHLLEGLDAFLATGSATAAGELLGVHPQTMRHRIRRLVLLTGRDPRRPWDRFVLEVARSVQPPA</sequence>
<accession>A0ABP5L7T6</accession>
<gene>
    <name evidence="3" type="ORF">GCM10009844_12590</name>
</gene>
<dbReference type="InterPro" id="IPR042070">
    <property type="entry name" value="PucR_C-HTH_sf"/>
</dbReference>
<dbReference type="PANTHER" id="PTHR33744">
    <property type="entry name" value="CARBOHYDRATE DIACID REGULATOR"/>
    <property type="match status" value="1"/>
</dbReference>
<evidence type="ECO:0000313" key="4">
    <source>
        <dbReference type="Proteomes" id="UP001501771"/>
    </source>
</evidence>
<dbReference type="InterPro" id="IPR051448">
    <property type="entry name" value="CdaR-like_regulators"/>
</dbReference>